<keyword evidence="2" id="KW-0472">Membrane</keyword>
<evidence type="ECO:0000313" key="4">
    <source>
        <dbReference type="Proteomes" id="UP000292702"/>
    </source>
</evidence>
<dbReference type="OrthoDB" id="3038990at2759"/>
<dbReference type="AlphaFoldDB" id="A0A4R0RD90"/>
<feature type="transmembrane region" description="Helical" evidence="2">
    <location>
        <begin position="29"/>
        <end position="46"/>
    </location>
</feature>
<evidence type="ECO:0000256" key="1">
    <source>
        <dbReference type="SAM" id="MobiDB-lite"/>
    </source>
</evidence>
<sequence length="366" mass="40179">MDLSQMPNPLYPLAWLPPDIAKQVENTRYILVGCMAAWVWDVLVSIPEERRMIRKTGLRLPDAIYFVSRLAEASFLISTLIYGVGSVKNCHAVGLAQGWTAAFQYIFNALLFVFRIRAVFYHQRYVVWFFYFMWVAVVATCLVAPFGLDAVALPPTGLCVDTRLSHSSAGGIIVAAINDTMIFTFITAKLVLQAHGAENLRSFFKILFSGKGMGHVSRVVLQTGQLYYLATAGITVACAVAILTPTVPTPYTDVMVVVNGFMTNVMTTRVYRLLKLGLIYDHNTYPSVQVSTVELRVRSPLSGSANTTQTHPLGSHMGKSIDSAMTRAPGSIPYTGGSESAITPTDEWKSGELYIASGKRDGDRVV</sequence>
<feature type="transmembrane region" description="Helical" evidence="2">
    <location>
        <begin position="96"/>
        <end position="114"/>
    </location>
</feature>
<proteinExistence type="predicted"/>
<keyword evidence="2" id="KW-1133">Transmembrane helix</keyword>
<reference evidence="3 4" key="1">
    <citation type="submission" date="2018-11" db="EMBL/GenBank/DDBJ databases">
        <title>Genome assembly of Steccherinum ochraceum LE-BIN_3174, the white-rot fungus of the Steccherinaceae family (The Residual Polyporoid clade, Polyporales, Basidiomycota).</title>
        <authorList>
            <person name="Fedorova T.V."/>
            <person name="Glazunova O.A."/>
            <person name="Landesman E.O."/>
            <person name="Moiseenko K.V."/>
            <person name="Psurtseva N.V."/>
            <person name="Savinova O.S."/>
            <person name="Shakhova N.V."/>
            <person name="Tyazhelova T.V."/>
            <person name="Vasina D.V."/>
        </authorList>
    </citation>
    <scope>NUCLEOTIDE SEQUENCE [LARGE SCALE GENOMIC DNA]</scope>
    <source>
        <strain evidence="3 4">LE-BIN_3174</strain>
    </source>
</reference>
<evidence type="ECO:0000313" key="3">
    <source>
        <dbReference type="EMBL" id="TCD60434.1"/>
    </source>
</evidence>
<feature type="transmembrane region" description="Helical" evidence="2">
    <location>
        <begin position="126"/>
        <end position="148"/>
    </location>
</feature>
<keyword evidence="2" id="KW-0812">Transmembrane</keyword>
<dbReference type="Proteomes" id="UP000292702">
    <property type="component" value="Unassembled WGS sequence"/>
</dbReference>
<feature type="compositionally biased region" description="Polar residues" evidence="1">
    <location>
        <begin position="301"/>
        <end position="312"/>
    </location>
</feature>
<protein>
    <recommendedName>
        <fullName evidence="5">Transmembrane protein</fullName>
    </recommendedName>
</protein>
<feature type="transmembrane region" description="Helical" evidence="2">
    <location>
        <begin position="168"/>
        <end position="192"/>
    </location>
</feature>
<comment type="caution">
    <text evidence="3">The sequence shown here is derived from an EMBL/GenBank/DDBJ whole genome shotgun (WGS) entry which is preliminary data.</text>
</comment>
<gene>
    <name evidence="3" type="ORF">EIP91_010065</name>
</gene>
<dbReference type="EMBL" id="RWJN01000597">
    <property type="protein sequence ID" value="TCD60434.1"/>
    <property type="molecule type" value="Genomic_DNA"/>
</dbReference>
<evidence type="ECO:0000256" key="2">
    <source>
        <dbReference type="SAM" id="Phobius"/>
    </source>
</evidence>
<evidence type="ECO:0008006" key="5">
    <source>
        <dbReference type="Google" id="ProtNLM"/>
    </source>
</evidence>
<feature type="transmembrane region" description="Helical" evidence="2">
    <location>
        <begin position="226"/>
        <end position="248"/>
    </location>
</feature>
<accession>A0A4R0RD90</accession>
<feature type="transmembrane region" description="Helical" evidence="2">
    <location>
        <begin position="66"/>
        <end position="84"/>
    </location>
</feature>
<organism evidence="3 4">
    <name type="scientific">Steccherinum ochraceum</name>
    <dbReference type="NCBI Taxonomy" id="92696"/>
    <lineage>
        <taxon>Eukaryota</taxon>
        <taxon>Fungi</taxon>
        <taxon>Dikarya</taxon>
        <taxon>Basidiomycota</taxon>
        <taxon>Agaricomycotina</taxon>
        <taxon>Agaricomycetes</taxon>
        <taxon>Polyporales</taxon>
        <taxon>Steccherinaceae</taxon>
        <taxon>Steccherinum</taxon>
    </lineage>
</organism>
<name>A0A4R0RD90_9APHY</name>
<keyword evidence="4" id="KW-1185">Reference proteome</keyword>
<feature type="region of interest" description="Disordered" evidence="1">
    <location>
        <begin position="301"/>
        <end position="320"/>
    </location>
</feature>